<keyword evidence="3" id="KW-0210">Decarboxylase</keyword>
<accession>A0A1H5VK38</accession>
<dbReference type="PANTHER" id="PTHR45677">
    <property type="entry name" value="GLUTAMATE DECARBOXYLASE-RELATED"/>
    <property type="match status" value="1"/>
</dbReference>
<dbReference type="GO" id="GO:0004058">
    <property type="term" value="F:aromatic-L-amino-acid decarboxylase activity"/>
    <property type="evidence" value="ECO:0007669"/>
    <property type="project" value="UniProtKB-ARBA"/>
</dbReference>
<evidence type="ECO:0000256" key="6">
    <source>
        <dbReference type="RuleBase" id="RU000382"/>
    </source>
</evidence>
<proteinExistence type="inferred from homology"/>
<dbReference type="GO" id="GO:0030170">
    <property type="term" value="F:pyridoxal phosphate binding"/>
    <property type="evidence" value="ECO:0007669"/>
    <property type="project" value="InterPro"/>
</dbReference>
<evidence type="ECO:0000256" key="4">
    <source>
        <dbReference type="ARBA" id="ARBA00022898"/>
    </source>
</evidence>
<keyword evidence="4 6" id="KW-0663">Pyridoxal phosphate</keyword>
<name>A0A1H5VK38_9ACTN</name>
<dbReference type="Gene3D" id="3.90.1150.170">
    <property type="match status" value="1"/>
</dbReference>
<keyword evidence="9" id="KW-1185">Reference proteome</keyword>
<evidence type="ECO:0000313" key="8">
    <source>
        <dbReference type="EMBL" id="SEF86917.1"/>
    </source>
</evidence>
<dbReference type="GO" id="GO:0019752">
    <property type="term" value="P:carboxylic acid metabolic process"/>
    <property type="evidence" value="ECO:0007669"/>
    <property type="project" value="InterPro"/>
</dbReference>
<keyword evidence="5 6" id="KW-0456">Lyase</keyword>
<comment type="similarity">
    <text evidence="2 6">Belongs to the group II decarboxylase family.</text>
</comment>
<dbReference type="GO" id="GO:0005737">
    <property type="term" value="C:cytoplasm"/>
    <property type="evidence" value="ECO:0007669"/>
    <property type="project" value="TreeGrafter"/>
</dbReference>
<dbReference type="OrthoDB" id="3335676at2"/>
<evidence type="ECO:0000256" key="3">
    <source>
        <dbReference type="ARBA" id="ARBA00022793"/>
    </source>
</evidence>
<dbReference type="SUPFAM" id="SSF53383">
    <property type="entry name" value="PLP-dependent transferases"/>
    <property type="match status" value="1"/>
</dbReference>
<dbReference type="Gene3D" id="3.40.640.10">
    <property type="entry name" value="Type I PLP-dependent aspartate aminotransferase-like (Major domain)"/>
    <property type="match status" value="1"/>
</dbReference>
<dbReference type="EMBL" id="FNVT01000001">
    <property type="protein sequence ID" value="SEF86917.1"/>
    <property type="molecule type" value="Genomic_DNA"/>
</dbReference>
<sequence>MTNSRPQEPEPSSFPTERGGLPLKAFDVGLFRESSETTVAKLEKHLADLSIKGLALTEPSALSRAARALMTTEQENIAGYDEEKLGAIIDLYVKTGIQVQSPGYMGRQFSSTVPLAGVIDFVSSVVNQPSSFYEAGQLPNVVEKIMADELNRFIGWPPGTFAMVTTSGGSLANLTAMLAARNDKFPGFWSEGSAAFLGQERPAIAVGDDVHYSVTRTAGVMGIGEAQIVRLPLNHAQQIDMNRVRPALEAAEGRGLRVFCLVASAGAMYMVDNSYTGSGQGTSALETVCKQGQVLNWIIRPIDMERRRDGTWPPMPKINNIVFLDTEVGDEEDVAEKKVCIELKIYGAPDRMRDPFTPVYYYWAGTVLSTAKPGLYRYRLVVELEQEGKKERLYLNTENHPAIRVVPVQ</sequence>
<gene>
    <name evidence="8" type="ORF">SAMN05444920_101889</name>
</gene>
<dbReference type="Pfam" id="PF00282">
    <property type="entry name" value="Pyridoxal_deC"/>
    <property type="match status" value="1"/>
</dbReference>
<dbReference type="PANTHER" id="PTHR45677:SF8">
    <property type="entry name" value="CYSTEINE SULFINIC ACID DECARBOXYLASE"/>
    <property type="match status" value="1"/>
</dbReference>
<dbReference type="InterPro" id="IPR002129">
    <property type="entry name" value="PyrdxlP-dep_de-COase"/>
</dbReference>
<dbReference type="RefSeq" id="WP_160150162.1">
    <property type="nucleotide sequence ID" value="NZ_FNVT01000001.1"/>
</dbReference>
<protein>
    <submittedName>
        <fullName evidence="8">Pyridoxal-dependent decarboxylase conserved domain-containing protein</fullName>
    </submittedName>
</protein>
<evidence type="ECO:0000256" key="2">
    <source>
        <dbReference type="ARBA" id="ARBA00009533"/>
    </source>
</evidence>
<evidence type="ECO:0000313" key="9">
    <source>
        <dbReference type="Proteomes" id="UP000236732"/>
    </source>
</evidence>
<evidence type="ECO:0000256" key="5">
    <source>
        <dbReference type="ARBA" id="ARBA00023239"/>
    </source>
</evidence>
<dbReference type="InterPro" id="IPR015424">
    <property type="entry name" value="PyrdxlP-dep_Trfase"/>
</dbReference>
<evidence type="ECO:0000256" key="7">
    <source>
        <dbReference type="SAM" id="MobiDB-lite"/>
    </source>
</evidence>
<organism evidence="8 9">
    <name type="scientific">Nonomuraea solani</name>
    <dbReference type="NCBI Taxonomy" id="1144553"/>
    <lineage>
        <taxon>Bacteria</taxon>
        <taxon>Bacillati</taxon>
        <taxon>Actinomycetota</taxon>
        <taxon>Actinomycetes</taxon>
        <taxon>Streptosporangiales</taxon>
        <taxon>Streptosporangiaceae</taxon>
        <taxon>Nonomuraea</taxon>
    </lineage>
</organism>
<feature type="region of interest" description="Disordered" evidence="7">
    <location>
        <begin position="1"/>
        <end position="21"/>
    </location>
</feature>
<dbReference type="InterPro" id="IPR015421">
    <property type="entry name" value="PyrdxlP-dep_Trfase_major"/>
</dbReference>
<dbReference type="Proteomes" id="UP000236732">
    <property type="component" value="Unassembled WGS sequence"/>
</dbReference>
<dbReference type="AlphaFoldDB" id="A0A1H5VK38"/>
<comment type="cofactor">
    <cofactor evidence="1 6">
        <name>pyridoxal 5'-phosphate</name>
        <dbReference type="ChEBI" id="CHEBI:597326"/>
    </cofactor>
</comment>
<reference evidence="8 9" key="1">
    <citation type="submission" date="2016-10" db="EMBL/GenBank/DDBJ databases">
        <authorList>
            <person name="de Groot N.N."/>
        </authorList>
    </citation>
    <scope>NUCLEOTIDE SEQUENCE [LARGE SCALE GENOMIC DNA]</scope>
    <source>
        <strain evidence="8 9">CGMCC 4.7037</strain>
    </source>
</reference>
<evidence type="ECO:0000256" key="1">
    <source>
        <dbReference type="ARBA" id="ARBA00001933"/>
    </source>
</evidence>